<dbReference type="Gene3D" id="3.40.50.410">
    <property type="entry name" value="von Willebrand factor, type A domain"/>
    <property type="match status" value="1"/>
</dbReference>
<reference evidence="4" key="1">
    <citation type="submission" date="2016-10" db="EMBL/GenBank/DDBJ databases">
        <authorList>
            <person name="Varghese N."/>
            <person name="Submissions S."/>
        </authorList>
    </citation>
    <scope>NUCLEOTIDE SEQUENCE [LARGE SCALE GENOMIC DNA]</scope>
    <source>
        <strain evidence="4">P18</strain>
    </source>
</reference>
<gene>
    <name evidence="3" type="ORF">SAMN04487928_12151</name>
</gene>
<protein>
    <submittedName>
        <fullName evidence="3">Ca-activated chloride channel family protein</fullName>
    </submittedName>
</protein>
<dbReference type="Proteomes" id="UP000182624">
    <property type="component" value="Unassembled WGS sequence"/>
</dbReference>
<feature type="transmembrane region" description="Helical" evidence="1">
    <location>
        <begin position="40"/>
        <end position="59"/>
    </location>
</feature>
<dbReference type="PROSITE" id="PS50234">
    <property type="entry name" value="VWFA"/>
    <property type="match status" value="1"/>
</dbReference>
<accession>A0A1I5WBD8</accession>
<dbReference type="AlphaFoldDB" id="A0A1I5WBD8"/>
<keyword evidence="1" id="KW-0812">Transmembrane</keyword>
<keyword evidence="1" id="KW-0472">Membrane</keyword>
<evidence type="ECO:0000313" key="4">
    <source>
        <dbReference type="Proteomes" id="UP000182624"/>
    </source>
</evidence>
<evidence type="ECO:0000313" key="3">
    <source>
        <dbReference type="EMBL" id="SFQ16616.1"/>
    </source>
</evidence>
<organism evidence="3 4">
    <name type="scientific">Butyrivibrio proteoclasticus</name>
    <dbReference type="NCBI Taxonomy" id="43305"/>
    <lineage>
        <taxon>Bacteria</taxon>
        <taxon>Bacillati</taxon>
        <taxon>Bacillota</taxon>
        <taxon>Clostridia</taxon>
        <taxon>Lachnospirales</taxon>
        <taxon>Lachnospiraceae</taxon>
        <taxon>Butyrivibrio</taxon>
    </lineage>
</organism>
<dbReference type="CDD" id="cd00198">
    <property type="entry name" value="vWFA"/>
    <property type="match status" value="1"/>
</dbReference>
<proteinExistence type="predicted"/>
<evidence type="ECO:0000256" key="1">
    <source>
        <dbReference type="SAM" id="Phobius"/>
    </source>
</evidence>
<dbReference type="InterPro" id="IPR002035">
    <property type="entry name" value="VWF_A"/>
</dbReference>
<feature type="transmembrane region" description="Helical" evidence="1">
    <location>
        <begin position="296"/>
        <end position="315"/>
    </location>
</feature>
<name>A0A1I5WBD8_9FIRM</name>
<dbReference type="InterPro" id="IPR036465">
    <property type="entry name" value="vWFA_dom_sf"/>
</dbReference>
<feature type="domain" description="VWFA" evidence="2">
    <location>
        <begin position="73"/>
        <end position="275"/>
    </location>
</feature>
<feature type="transmembrane region" description="Helical" evidence="1">
    <location>
        <begin position="6"/>
        <end position="28"/>
    </location>
</feature>
<dbReference type="EMBL" id="FOXO01000021">
    <property type="protein sequence ID" value="SFQ16616.1"/>
    <property type="molecule type" value="Genomic_DNA"/>
</dbReference>
<dbReference type="SMART" id="SM00327">
    <property type="entry name" value="VWA"/>
    <property type="match status" value="1"/>
</dbReference>
<dbReference type="Pfam" id="PF13519">
    <property type="entry name" value="VWA_2"/>
    <property type="match status" value="1"/>
</dbReference>
<evidence type="ECO:0000259" key="2">
    <source>
        <dbReference type="PROSITE" id="PS50234"/>
    </source>
</evidence>
<keyword evidence="1" id="KW-1133">Transmembrane helix</keyword>
<keyword evidence="4" id="KW-1185">Reference proteome</keyword>
<sequence length="320" mass="35921">MSIWPIFPVVVMVFVLLVVVAVTMTIIFRNPLKLKDKILTIIRLGLIYALVFCIGLRPVTMDDEYEFSTKNLDVLFVVDTTISMWAGDYNGSKERMDGVINDTKFIIDELAGSNFALVTFDDQAHVLAPFTQDFQYIENLFETFSSPDSTMATGSDLSLPYKDIESLLLSSSRKENRKTIVFYISDGEITNGTTLSSYTDLAQYVDGGAVFGYGTETGGKMKDGSWGYIYDYDTHQDAVSRIDETNLKQVAQDLGINYYNVNDGNAAIKGEIELIKQSSKTIVEKGMGAEAFQDTYFYFAIVLAFVLLWELFVIIRKGRL</sequence>
<dbReference type="SUPFAM" id="SSF53300">
    <property type="entry name" value="vWA-like"/>
    <property type="match status" value="1"/>
</dbReference>